<protein>
    <submittedName>
        <fullName evidence="2">Uncharacterized protein</fullName>
    </submittedName>
</protein>
<organism evidence="2 3">
    <name type="scientific">Candidatus Nitronauta litoralis</name>
    <dbReference type="NCBI Taxonomy" id="2705533"/>
    <lineage>
        <taxon>Bacteria</taxon>
        <taxon>Pseudomonadati</taxon>
        <taxon>Nitrospinota/Tectimicrobiota group</taxon>
        <taxon>Nitrospinota</taxon>
        <taxon>Nitrospinia</taxon>
        <taxon>Nitrospinales</taxon>
        <taxon>Nitrospinaceae</taxon>
        <taxon>Candidatus Nitronauta</taxon>
    </lineage>
</organism>
<evidence type="ECO:0000256" key="1">
    <source>
        <dbReference type="SAM" id="MobiDB-lite"/>
    </source>
</evidence>
<dbReference type="KEGG" id="nli:G3M70_10770"/>
<dbReference type="EMBL" id="CP048685">
    <property type="protein sequence ID" value="QPJ62325.1"/>
    <property type="molecule type" value="Genomic_DNA"/>
</dbReference>
<evidence type="ECO:0000313" key="2">
    <source>
        <dbReference type="EMBL" id="QPJ62325.1"/>
    </source>
</evidence>
<name>A0A7T0G0I1_9BACT</name>
<proteinExistence type="predicted"/>
<feature type="region of interest" description="Disordered" evidence="1">
    <location>
        <begin position="1"/>
        <end position="28"/>
    </location>
</feature>
<dbReference type="Proteomes" id="UP000594688">
    <property type="component" value="Chromosome"/>
</dbReference>
<accession>A0A7T0G0I1</accession>
<sequence length="263" mass="29370">MNRPGQPAIHTDNFPRPGDPSDPFSDGPEFVFTGNEEMDFYALKKWIKLNETKANLVYLDEEQRKPYKLSFHEKDIYRNGGRFTTPDASSGPEYLRQSLIAAYAVSPLGIFYCMWQAEIKKGMRLNHSSFMSGRPVMCAGVLEVRNGTLLTISNNSGHYKPSIEDLQAACQAILMSGYIVDDEHCMALVYDGKGKRFPGFEGTEFYNEILGGPVFPVPFKKFAKHGIAAVKSRYGARPSGRARRGNFLGSARGTRVHRLKGGK</sequence>
<reference evidence="2 3" key="1">
    <citation type="submission" date="2020-02" db="EMBL/GenBank/DDBJ databases">
        <title>Genomic and physiological characterization of two novel Nitrospinaceae genera.</title>
        <authorList>
            <person name="Mueller A.J."/>
            <person name="Jung M.-Y."/>
            <person name="Strachan C.R."/>
            <person name="Herbold C.W."/>
            <person name="Kirkegaard R.H."/>
            <person name="Daims H."/>
        </authorList>
    </citation>
    <scope>NUCLEOTIDE SEQUENCE [LARGE SCALE GENOMIC DNA]</scope>
    <source>
        <strain evidence="2">EB</strain>
    </source>
</reference>
<evidence type="ECO:0000313" key="3">
    <source>
        <dbReference type="Proteomes" id="UP000594688"/>
    </source>
</evidence>
<dbReference type="AlphaFoldDB" id="A0A7T0G0I1"/>
<gene>
    <name evidence="2" type="ORF">G3M70_10770</name>
</gene>